<name>A0A0R1GXJ0_9LACO</name>
<sequence>MFSFHPKQHQQNFMHEWQKVFPPERLFFLGVTSAKQAQTICHGYWQLFNHYHASKHLGIIDQHHNSVLPYLTVKENILMSQENTMTWRNEQPQWGQHAIERDFLEKSGKDLAPLDHFYIQFYRQIVGRKSVILVNMILDHLQPEVVREIITRLTATLRDTKATIIVLTANQDLLSANPQDRLDEIPSFKIKTKK</sequence>
<dbReference type="SUPFAM" id="SSF52540">
    <property type="entry name" value="P-loop containing nucleoside triphosphate hydrolases"/>
    <property type="match status" value="1"/>
</dbReference>
<evidence type="ECO:0000313" key="2">
    <source>
        <dbReference type="Proteomes" id="UP000051461"/>
    </source>
</evidence>
<dbReference type="AlphaFoldDB" id="A0A0R1GXJ0"/>
<organism evidence="1 2">
    <name type="scientific">Loigolactobacillus bifermentans DSM 20003</name>
    <dbReference type="NCBI Taxonomy" id="1423726"/>
    <lineage>
        <taxon>Bacteria</taxon>
        <taxon>Bacillati</taxon>
        <taxon>Bacillota</taxon>
        <taxon>Bacilli</taxon>
        <taxon>Lactobacillales</taxon>
        <taxon>Lactobacillaceae</taxon>
        <taxon>Loigolactobacillus</taxon>
    </lineage>
</organism>
<comment type="caution">
    <text evidence="1">The sequence shown here is derived from an EMBL/GenBank/DDBJ whole genome shotgun (WGS) entry which is preliminary data.</text>
</comment>
<dbReference type="Gene3D" id="3.40.50.300">
    <property type="entry name" value="P-loop containing nucleotide triphosphate hydrolases"/>
    <property type="match status" value="1"/>
</dbReference>
<dbReference type="PATRIC" id="fig|1423726.3.peg.2882"/>
<protein>
    <submittedName>
        <fullName evidence="1">Uncharacterized protein</fullName>
    </submittedName>
</protein>
<reference evidence="1 2" key="1">
    <citation type="journal article" date="2015" name="Genome Announc.">
        <title>Expanding the biotechnology potential of lactobacilli through comparative genomics of 213 strains and associated genera.</title>
        <authorList>
            <person name="Sun Z."/>
            <person name="Harris H.M."/>
            <person name="McCann A."/>
            <person name="Guo C."/>
            <person name="Argimon S."/>
            <person name="Zhang W."/>
            <person name="Yang X."/>
            <person name="Jeffery I.B."/>
            <person name="Cooney J.C."/>
            <person name="Kagawa T.F."/>
            <person name="Liu W."/>
            <person name="Song Y."/>
            <person name="Salvetti E."/>
            <person name="Wrobel A."/>
            <person name="Rasinkangas P."/>
            <person name="Parkhill J."/>
            <person name="Rea M.C."/>
            <person name="O'Sullivan O."/>
            <person name="Ritari J."/>
            <person name="Douillard F.P."/>
            <person name="Paul Ross R."/>
            <person name="Yang R."/>
            <person name="Briner A.E."/>
            <person name="Felis G.E."/>
            <person name="de Vos W.M."/>
            <person name="Barrangou R."/>
            <person name="Klaenhammer T.R."/>
            <person name="Caufield P.W."/>
            <person name="Cui Y."/>
            <person name="Zhang H."/>
            <person name="O'Toole P.W."/>
        </authorList>
    </citation>
    <scope>NUCLEOTIDE SEQUENCE [LARGE SCALE GENOMIC DNA]</scope>
    <source>
        <strain evidence="1 2">DSM 20003</strain>
    </source>
</reference>
<dbReference type="STRING" id="1423726.FC07_GL002772"/>
<proteinExistence type="predicted"/>
<dbReference type="EMBL" id="AZDA01000046">
    <property type="protein sequence ID" value="KRK39052.1"/>
    <property type="molecule type" value="Genomic_DNA"/>
</dbReference>
<accession>A0A0R1GXJ0</accession>
<keyword evidence="2" id="KW-1185">Reference proteome</keyword>
<evidence type="ECO:0000313" key="1">
    <source>
        <dbReference type="EMBL" id="KRK39052.1"/>
    </source>
</evidence>
<dbReference type="RefSeq" id="WP_057904429.1">
    <property type="nucleotide sequence ID" value="NZ_AZDA01000046.1"/>
</dbReference>
<gene>
    <name evidence="1" type="ORF">FC07_GL002772</name>
</gene>
<dbReference type="InterPro" id="IPR027417">
    <property type="entry name" value="P-loop_NTPase"/>
</dbReference>
<dbReference type="OrthoDB" id="2308800at2"/>
<dbReference type="Proteomes" id="UP000051461">
    <property type="component" value="Unassembled WGS sequence"/>
</dbReference>